<dbReference type="Proteomes" id="UP000198661">
    <property type="component" value="Unassembled WGS sequence"/>
</dbReference>
<gene>
    <name evidence="3" type="ORF">SAMN04488025_10897</name>
</gene>
<dbReference type="PROSITE" id="PS51671">
    <property type="entry name" value="ACT"/>
    <property type="match status" value="1"/>
</dbReference>
<organism evidence="3 4">
    <name type="scientific">Planifilum fulgidum</name>
    <dbReference type="NCBI Taxonomy" id="201973"/>
    <lineage>
        <taxon>Bacteria</taxon>
        <taxon>Bacillati</taxon>
        <taxon>Bacillota</taxon>
        <taxon>Bacilli</taxon>
        <taxon>Bacillales</taxon>
        <taxon>Thermoactinomycetaceae</taxon>
        <taxon>Planifilum</taxon>
    </lineage>
</organism>
<dbReference type="RefSeq" id="WP_092037118.1">
    <property type="nucleotide sequence ID" value="NZ_FOOK01000008.1"/>
</dbReference>
<sequence>MAHSEDPFYLVRADVLPEAIQKTIEAKRMLETGEAHTVQEAVEKAGISRSSFYKYRDSVFPFNAMMKEKIITLSLTLEHRSGVLSSVLGYLASLGCNVLTIHQTIPLQGVANVALSVDTAQVTKRVTEITEGLQELPGVRSAILVASGE</sequence>
<feature type="domain" description="ACT" evidence="2">
    <location>
        <begin position="72"/>
        <end position="147"/>
    </location>
</feature>
<dbReference type="OrthoDB" id="9788773at2"/>
<keyword evidence="4" id="KW-1185">Reference proteome</keyword>
<dbReference type="AlphaFoldDB" id="A0A1I2MIU2"/>
<comment type="similarity">
    <text evidence="1">Belongs to the UPF0735 family.</text>
</comment>
<dbReference type="Gene3D" id="3.30.70.260">
    <property type="match status" value="1"/>
</dbReference>
<name>A0A1I2MIU2_9BACL</name>
<dbReference type="PIRSF" id="PIRSF025624">
    <property type="entry name" value="ACT_PheB"/>
    <property type="match status" value="1"/>
</dbReference>
<dbReference type="STRING" id="201973.SAMN04488025_10897"/>
<dbReference type="EMBL" id="FOOK01000008">
    <property type="protein sequence ID" value="SFF91393.1"/>
    <property type="molecule type" value="Genomic_DNA"/>
</dbReference>
<dbReference type="SUPFAM" id="SSF55021">
    <property type="entry name" value="ACT-like"/>
    <property type="match status" value="1"/>
</dbReference>
<evidence type="ECO:0000313" key="4">
    <source>
        <dbReference type="Proteomes" id="UP000198661"/>
    </source>
</evidence>
<dbReference type="NCBIfam" id="NF003361">
    <property type="entry name" value="PRK04435.1"/>
    <property type="match status" value="1"/>
</dbReference>
<evidence type="ECO:0000313" key="3">
    <source>
        <dbReference type="EMBL" id="SFF91393.1"/>
    </source>
</evidence>
<protein>
    <recommendedName>
        <fullName evidence="1">UPF0735 ACT domain-containing protein SAMN04488025_10897</fullName>
    </recommendedName>
</protein>
<evidence type="ECO:0000256" key="1">
    <source>
        <dbReference type="HAMAP-Rule" id="MF_00707"/>
    </source>
</evidence>
<proteinExistence type="inferred from homology"/>
<evidence type="ECO:0000259" key="2">
    <source>
        <dbReference type="PROSITE" id="PS51671"/>
    </source>
</evidence>
<dbReference type="InterPro" id="IPR002912">
    <property type="entry name" value="ACT_dom"/>
</dbReference>
<dbReference type="InterPro" id="IPR008310">
    <property type="entry name" value="UPF0735_ACT_dom-cont"/>
</dbReference>
<accession>A0A1I2MIU2</accession>
<dbReference type="HAMAP" id="MF_00707">
    <property type="entry name" value="UPF0735"/>
    <property type="match status" value="1"/>
</dbReference>
<reference evidence="3 4" key="1">
    <citation type="submission" date="2016-10" db="EMBL/GenBank/DDBJ databases">
        <authorList>
            <person name="de Groot N.N."/>
        </authorList>
    </citation>
    <scope>NUCLEOTIDE SEQUENCE [LARGE SCALE GENOMIC DNA]</scope>
    <source>
        <strain evidence="3 4">DSM 44945</strain>
    </source>
</reference>
<dbReference type="InterPro" id="IPR045865">
    <property type="entry name" value="ACT-like_dom_sf"/>
</dbReference>
<dbReference type="CDD" id="cd04888">
    <property type="entry name" value="ACT_PheB-BS"/>
    <property type="match status" value="1"/>
</dbReference>